<dbReference type="EMBL" id="JAUOQO010000004">
    <property type="protein sequence ID" value="MDO6573777.1"/>
    <property type="molecule type" value="Genomic_DNA"/>
</dbReference>
<evidence type="ECO:0000256" key="3">
    <source>
        <dbReference type="ARBA" id="ARBA00023125"/>
    </source>
</evidence>
<evidence type="ECO:0000259" key="5">
    <source>
        <dbReference type="PROSITE" id="PS50931"/>
    </source>
</evidence>
<comment type="similarity">
    <text evidence="1">Belongs to the LysR transcriptional regulatory family.</text>
</comment>
<dbReference type="SUPFAM" id="SSF53850">
    <property type="entry name" value="Periplasmic binding protein-like II"/>
    <property type="match status" value="1"/>
</dbReference>
<dbReference type="NCBIfam" id="NF047354">
    <property type="entry name" value="trans_reg_GltC"/>
    <property type="match status" value="1"/>
</dbReference>
<dbReference type="Pfam" id="PF00126">
    <property type="entry name" value="HTH_1"/>
    <property type="match status" value="1"/>
</dbReference>
<evidence type="ECO:0000256" key="1">
    <source>
        <dbReference type="ARBA" id="ARBA00009437"/>
    </source>
</evidence>
<feature type="domain" description="HTH lysR-type" evidence="5">
    <location>
        <begin position="1"/>
        <end position="58"/>
    </location>
</feature>
<dbReference type="Proteomes" id="UP001170310">
    <property type="component" value="Unassembled WGS sequence"/>
</dbReference>
<dbReference type="PANTHER" id="PTHR30346">
    <property type="entry name" value="TRANSCRIPTIONAL DUAL REGULATOR HCAR-RELATED"/>
    <property type="match status" value="1"/>
</dbReference>
<keyword evidence="3" id="KW-0238">DNA-binding</keyword>
<dbReference type="GO" id="GO:0032993">
    <property type="term" value="C:protein-DNA complex"/>
    <property type="evidence" value="ECO:0007669"/>
    <property type="project" value="TreeGrafter"/>
</dbReference>
<evidence type="ECO:0000313" key="7">
    <source>
        <dbReference type="Proteomes" id="UP001170310"/>
    </source>
</evidence>
<dbReference type="RefSeq" id="WP_046467385.1">
    <property type="nucleotide sequence ID" value="NZ_JAUOQO010000004.1"/>
</dbReference>
<dbReference type="Gene3D" id="3.40.190.290">
    <property type="match status" value="1"/>
</dbReference>
<keyword evidence="4" id="KW-0804">Transcription</keyword>
<evidence type="ECO:0000256" key="2">
    <source>
        <dbReference type="ARBA" id="ARBA00023015"/>
    </source>
</evidence>
<dbReference type="InterPro" id="IPR036390">
    <property type="entry name" value="WH_DNA-bd_sf"/>
</dbReference>
<sequence>MEIKQLKYFVEVARREHISEAALELNIAQSAISRQITQLEKELHVSLFKRRGRNILLTTEGKQLLEEATKILDQFDKTVQLFQHQNILSNQSIYLSYSESDISNILGRLVQTFEQQTESLIFPDLSEDETILEGVLAGEIDIGIVELTDQIKHHTNLIMTPLFEEHYHLYSNKNNSITFTLQPQLQQLQQENVYCLTALPESIKAKLSSSIRTITDIQLAQYLLKNERGVVITPQTISLDKQSNQWTKVSLSHTELKRTICVIAKKENLKPDLPIALQTIKTLFNKTSTYH</sequence>
<dbReference type="PROSITE" id="PS50931">
    <property type="entry name" value="HTH_LYSR"/>
    <property type="match status" value="1"/>
</dbReference>
<keyword evidence="2" id="KW-0805">Transcription regulation</keyword>
<dbReference type="AlphaFoldDB" id="A0AAW7YRU3"/>
<dbReference type="GO" id="GO:0003677">
    <property type="term" value="F:DNA binding"/>
    <property type="evidence" value="ECO:0007669"/>
    <property type="project" value="UniProtKB-KW"/>
</dbReference>
<evidence type="ECO:0000313" key="6">
    <source>
        <dbReference type="EMBL" id="MDO6573777.1"/>
    </source>
</evidence>
<dbReference type="Gene3D" id="1.10.10.10">
    <property type="entry name" value="Winged helix-like DNA-binding domain superfamily/Winged helix DNA-binding domain"/>
    <property type="match status" value="1"/>
</dbReference>
<dbReference type="PANTHER" id="PTHR30346:SF28">
    <property type="entry name" value="HTH-TYPE TRANSCRIPTIONAL REGULATOR CYNR"/>
    <property type="match status" value="1"/>
</dbReference>
<protein>
    <submittedName>
        <fullName evidence="6">LysR family transcriptional regulator</fullName>
    </submittedName>
</protein>
<name>A0AAW7YRU3_9STAP</name>
<dbReference type="InterPro" id="IPR036388">
    <property type="entry name" value="WH-like_DNA-bd_sf"/>
</dbReference>
<keyword evidence="7" id="KW-1185">Reference proteome</keyword>
<dbReference type="PRINTS" id="PR00039">
    <property type="entry name" value="HTHLYSR"/>
</dbReference>
<comment type="caution">
    <text evidence="6">The sequence shown here is derived from an EMBL/GenBank/DDBJ whole genome shotgun (WGS) entry which is preliminary data.</text>
</comment>
<reference evidence="6" key="1">
    <citation type="submission" date="2023-07" db="EMBL/GenBank/DDBJ databases">
        <title>Genome content predicts the carbon catabolic preferences of heterotrophic bacteria.</title>
        <authorList>
            <person name="Gralka M."/>
        </authorList>
    </citation>
    <scope>NUCLEOTIDE SEQUENCE</scope>
    <source>
        <strain evidence="6">E2R20</strain>
    </source>
</reference>
<dbReference type="SUPFAM" id="SSF46785">
    <property type="entry name" value="Winged helix' DNA-binding domain"/>
    <property type="match status" value="1"/>
</dbReference>
<evidence type="ECO:0000256" key="4">
    <source>
        <dbReference type="ARBA" id="ARBA00023163"/>
    </source>
</evidence>
<dbReference type="InterPro" id="IPR000847">
    <property type="entry name" value="LysR_HTH_N"/>
</dbReference>
<organism evidence="6 7">
    <name type="scientific">Staphylococcus pasteuri_A</name>
    <dbReference type="NCBI Taxonomy" id="3062664"/>
    <lineage>
        <taxon>Bacteria</taxon>
        <taxon>Bacillati</taxon>
        <taxon>Bacillota</taxon>
        <taxon>Bacilli</taxon>
        <taxon>Bacillales</taxon>
        <taxon>Staphylococcaceae</taxon>
        <taxon>Staphylococcus</taxon>
    </lineage>
</organism>
<proteinExistence type="inferred from homology"/>
<dbReference type="FunFam" id="1.10.10.10:FF:000001">
    <property type="entry name" value="LysR family transcriptional regulator"/>
    <property type="match status" value="1"/>
</dbReference>
<gene>
    <name evidence="6" type="ORF">Q4528_06350</name>
</gene>
<accession>A0AAW7YRU3</accession>
<dbReference type="GO" id="GO:0003700">
    <property type="term" value="F:DNA-binding transcription factor activity"/>
    <property type="evidence" value="ECO:0007669"/>
    <property type="project" value="InterPro"/>
</dbReference>